<dbReference type="PANTHER" id="PTHR11360:SF234">
    <property type="entry name" value="MFS-TYPE TRANSPORTER DBAD-RELATED"/>
    <property type="match status" value="1"/>
</dbReference>
<dbReference type="InterPro" id="IPR020846">
    <property type="entry name" value="MFS_dom"/>
</dbReference>
<evidence type="ECO:0000256" key="2">
    <source>
        <dbReference type="ARBA" id="ARBA00006727"/>
    </source>
</evidence>
<dbReference type="EMBL" id="ML145241">
    <property type="protein sequence ID" value="TBU52663.1"/>
    <property type="molecule type" value="Genomic_DNA"/>
</dbReference>
<sequence length="503" mass="53989">MSTLHAIASSGHISTTISDNSGNDLLEKLADDPSTATSESFPPDGGRVAWLTLAGAWMVQFCTFGYLNAFGVYQDFYTREFLSHETPSSISYALFSSDTSTAHLRRASQPRLRHSWIGSLQLCLMYAPAVVVGRAFDAGYFRHVQLAGSLLHVFSIFMLSLTTPERYYQVLLAQGVGVGLGAGMLFLPSLSVVSHHFRRRRALATGIAVSGASCGGVVFPIVLNQLFANPKMGFANGVRASGALVAVLLTVANAVMRTSSPSKRHGFLPVSHWKHAKRILVDHAYTTSVVGAFCTNLGLFVPFFYLQLFAADHGVNATITTYILAILNAGSTLGRVLPVALANQLGVYNMLLFSILMSAVLIFALFGATSAGSVITVAVLFGFSSGAYVSLIPPLLGMLCTDHSELGLRMGLAFSVVGVSMLIGTPIFGVLLKTDSSGVVLVWWKALVFAGVRHTLASVRYSTADVRRLYSPLVVPRNPLALGRLGHLSTPPRRYVSWQGFCV</sequence>
<dbReference type="Gene3D" id="1.20.1250.20">
    <property type="entry name" value="MFS general substrate transporter like domains"/>
    <property type="match status" value="2"/>
</dbReference>
<keyword evidence="3" id="KW-1133">Transmembrane helix</keyword>
<keyword evidence="3" id="KW-0812">Transmembrane</keyword>
<dbReference type="PROSITE" id="PS50850">
    <property type="entry name" value="MFS"/>
    <property type="match status" value="1"/>
</dbReference>
<organism evidence="5 6">
    <name type="scientific">Dichomitus squalens</name>
    <dbReference type="NCBI Taxonomy" id="114155"/>
    <lineage>
        <taxon>Eukaryota</taxon>
        <taxon>Fungi</taxon>
        <taxon>Dikarya</taxon>
        <taxon>Basidiomycota</taxon>
        <taxon>Agaricomycotina</taxon>
        <taxon>Agaricomycetes</taxon>
        <taxon>Polyporales</taxon>
        <taxon>Polyporaceae</taxon>
        <taxon>Dichomitus</taxon>
    </lineage>
</organism>
<dbReference type="GO" id="GO:0016020">
    <property type="term" value="C:membrane"/>
    <property type="evidence" value="ECO:0007669"/>
    <property type="project" value="UniProtKB-SubCell"/>
</dbReference>
<dbReference type="Pfam" id="PF07690">
    <property type="entry name" value="MFS_1"/>
    <property type="match status" value="1"/>
</dbReference>
<dbReference type="GO" id="GO:0022857">
    <property type="term" value="F:transmembrane transporter activity"/>
    <property type="evidence" value="ECO:0007669"/>
    <property type="project" value="InterPro"/>
</dbReference>
<dbReference type="AlphaFoldDB" id="A0A4V2K6L1"/>
<evidence type="ECO:0000313" key="5">
    <source>
        <dbReference type="EMBL" id="TBU52663.1"/>
    </source>
</evidence>
<feature type="transmembrane region" description="Helical" evidence="3">
    <location>
        <begin position="411"/>
        <end position="432"/>
    </location>
</feature>
<dbReference type="InterPro" id="IPR036259">
    <property type="entry name" value="MFS_trans_sf"/>
</dbReference>
<name>A0A4V2K6L1_9APHY</name>
<keyword evidence="6" id="KW-1185">Reference proteome</keyword>
<feature type="transmembrane region" description="Helical" evidence="3">
    <location>
        <begin position="48"/>
        <end position="67"/>
    </location>
</feature>
<dbReference type="Proteomes" id="UP000292082">
    <property type="component" value="Unassembled WGS sequence"/>
</dbReference>
<dbReference type="PANTHER" id="PTHR11360">
    <property type="entry name" value="MONOCARBOXYLATE TRANSPORTER"/>
    <property type="match status" value="1"/>
</dbReference>
<keyword evidence="3" id="KW-0472">Membrane</keyword>
<feature type="transmembrane region" description="Helical" evidence="3">
    <location>
        <begin position="349"/>
        <end position="368"/>
    </location>
</feature>
<evidence type="ECO:0000313" key="6">
    <source>
        <dbReference type="Proteomes" id="UP000292082"/>
    </source>
</evidence>
<feature type="transmembrane region" description="Helical" evidence="3">
    <location>
        <begin position="167"/>
        <end position="190"/>
    </location>
</feature>
<feature type="transmembrane region" description="Helical" evidence="3">
    <location>
        <begin position="234"/>
        <end position="255"/>
    </location>
</feature>
<dbReference type="InterPro" id="IPR011701">
    <property type="entry name" value="MFS"/>
</dbReference>
<feature type="transmembrane region" description="Helical" evidence="3">
    <location>
        <begin position="202"/>
        <end position="222"/>
    </location>
</feature>
<feature type="domain" description="Major facilitator superfamily (MFS) profile" evidence="4">
    <location>
        <begin position="284"/>
        <end position="503"/>
    </location>
</feature>
<feature type="transmembrane region" description="Helical" evidence="3">
    <location>
        <begin position="438"/>
        <end position="459"/>
    </location>
</feature>
<dbReference type="InterPro" id="IPR050327">
    <property type="entry name" value="Proton-linked_MCT"/>
</dbReference>
<feature type="transmembrane region" description="Helical" evidence="3">
    <location>
        <begin position="284"/>
        <end position="305"/>
    </location>
</feature>
<comment type="subcellular location">
    <subcellularLocation>
        <location evidence="1">Membrane</location>
        <topology evidence="1">Multi-pass membrane protein</topology>
    </subcellularLocation>
</comment>
<feature type="transmembrane region" description="Helical" evidence="3">
    <location>
        <begin position="317"/>
        <end position="337"/>
    </location>
</feature>
<reference evidence="5 6" key="1">
    <citation type="submission" date="2019-01" db="EMBL/GenBank/DDBJ databases">
        <title>Draft genome sequences of three monokaryotic isolates of the white-rot basidiomycete fungus Dichomitus squalens.</title>
        <authorList>
            <consortium name="DOE Joint Genome Institute"/>
            <person name="Lopez S.C."/>
            <person name="Andreopoulos B."/>
            <person name="Pangilinan J."/>
            <person name="Lipzen A."/>
            <person name="Riley R."/>
            <person name="Ahrendt S."/>
            <person name="Ng V."/>
            <person name="Barry K."/>
            <person name="Daum C."/>
            <person name="Grigoriev I.V."/>
            <person name="Hilden K.S."/>
            <person name="Makela M.R."/>
            <person name="de Vries R.P."/>
        </authorList>
    </citation>
    <scope>NUCLEOTIDE SEQUENCE [LARGE SCALE GENOMIC DNA]</scope>
    <source>
        <strain evidence="5 6">CBS 464.89</strain>
    </source>
</reference>
<evidence type="ECO:0000256" key="3">
    <source>
        <dbReference type="SAM" id="Phobius"/>
    </source>
</evidence>
<accession>A0A4V2K6L1</accession>
<proteinExistence type="inferred from homology"/>
<dbReference type="SUPFAM" id="SSF103473">
    <property type="entry name" value="MFS general substrate transporter"/>
    <property type="match status" value="1"/>
</dbReference>
<evidence type="ECO:0000256" key="1">
    <source>
        <dbReference type="ARBA" id="ARBA00004141"/>
    </source>
</evidence>
<gene>
    <name evidence="5" type="ORF">BD310DRAFT_996489</name>
</gene>
<feature type="transmembrane region" description="Helical" evidence="3">
    <location>
        <begin position="143"/>
        <end position="161"/>
    </location>
</feature>
<comment type="similarity">
    <text evidence="2">Belongs to the major facilitator superfamily. Monocarboxylate porter (TC 2.A.1.13) family.</text>
</comment>
<feature type="transmembrane region" description="Helical" evidence="3">
    <location>
        <begin position="374"/>
        <end position="399"/>
    </location>
</feature>
<protein>
    <submittedName>
        <fullName evidence="5">MFS general substrate transporter</fullName>
    </submittedName>
</protein>
<evidence type="ECO:0000259" key="4">
    <source>
        <dbReference type="PROSITE" id="PS50850"/>
    </source>
</evidence>